<feature type="chain" id="PRO_5035759884" description="Lipoprotein" evidence="8">
    <location>
        <begin position="25"/>
        <end position="66"/>
    </location>
</feature>
<dbReference type="EMBL" id="CADCXN010000108">
    <property type="protein sequence ID" value="CAA9892605.1"/>
    <property type="molecule type" value="Genomic_DNA"/>
</dbReference>
<evidence type="ECO:0000256" key="3">
    <source>
        <dbReference type="ARBA" id="ARBA00023136"/>
    </source>
</evidence>
<evidence type="ECO:0000313" key="9">
    <source>
        <dbReference type="EMBL" id="CAA9892605.1"/>
    </source>
</evidence>
<evidence type="ECO:0000256" key="5">
    <source>
        <dbReference type="ARBA" id="ARBA00023237"/>
    </source>
</evidence>
<keyword evidence="2 8" id="KW-0732">Signal</keyword>
<keyword evidence="5" id="KW-0998">Cell outer membrane</keyword>
<keyword evidence="3" id="KW-0472">Membrane</keyword>
<comment type="subcellular location">
    <subcellularLocation>
        <location evidence="1">Cell outer membrane</location>
        <topology evidence="1">Lipid-anchor</topology>
    </subcellularLocation>
</comment>
<keyword evidence="6" id="KW-0449">Lipoprotein</keyword>
<reference evidence="9 10" key="1">
    <citation type="submission" date="2020-02" db="EMBL/GenBank/DDBJ databases">
        <authorList>
            <person name="Hogendoorn C."/>
        </authorList>
    </citation>
    <scope>NUCLEOTIDE SEQUENCE [LARGE SCALE GENOMIC DNA]</scope>
    <source>
        <strain evidence="9">METHB21</strain>
    </source>
</reference>
<dbReference type="InterPro" id="IPR032831">
    <property type="entry name" value="LptM_cons"/>
</dbReference>
<evidence type="ECO:0000256" key="7">
    <source>
        <dbReference type="SAM" id="MobiDB-lite"/>
    </source>
</evidence>
<dbReference type="NCBIfam" id="NF047847">
    <property type="entry name" value="SS_mature_LptM"/>
    <property type="match status" value="1"/>
</dbReference>
<keyword evidence="10" id="KW-1185">Reference proteome</keyword>
<evidence type="ECO:0008006" key="11">
    <source>
        <dbReference type="Google" id="ProtNLM"/>
    </source>
</evidence>
<dbReference type="Proteomes" id="UP000494216">
    <property type="component" value="Unassembled WGS sequence"/>
</dbReference>
<protein>
    <recommendedName>
        <fullName evidence="11">Lipoprotein</fullName>
    </recommendedName>
</protein>
<accession>A0A8S0WCK9</accession>
<dbReference type="AlphaFoldDB" id="A0A8S0WCK9"/>
<evidence type="ECO:0000256" key="6">
    <source>
        <dbReference type="ARBA" id="ARBA00023288"/>
    </source>
</evidence>
<evidence type="ECO:0000256" key="4">
    <source>
        <dbReference type="ARBA" id="ARBA00023139"/>
    </source>
</evidence>
<evidence type="ECO:0000256" key="8">
    <source>
        <dbReference type="SAM" id="SignalP"/>
    </source>
</evidence>
<evidence type="ECO:0000313" key="10">
    <source>
        <dbReference type="Proteomes" id="UP000494216"/>
    </source>
</evidence>
<organism evidence="9 10">
    <name type="scientific">Candidatus Methylobacter favarea</name>
    <dbReference type="NCBI Taxonomy" id="2707345"/>
    <lineage>
        <taxon>Bacteria</taxon>
        <taxon>Pseudomonadati</taxon>
        <taxon>Pseudomonadota</taxon>
        <taxon>Gammaproteobacteria</taxon>
        <taxon>Methylococcales</taxon>
        <taxon>Methylococcaceae</taxon>
        <taxon>Methylobacter</taxon>
    </lineage>
</organism>
<feature type="signal peptide" evidence="8">
    <location>
        <begin position="1"/>
        <end position="24"/>
    </location>
</feature>
<gene>
    <name evidence="9" type="ORF">METHB2_750009</name>
</gene>
<feature type="region of interest" description="Disordered" evidence="7">
    <location>
        <begin position="24"/>
        <end position="66"/>
    </location>
</feature>
<proteinExistence type="predicted"/>
<evidence type="ECO:0000256" key="1">
    <source>
        <dbReference type="ARBA" id="ARBA00004459"/>
    </source>
</evidence>
<evidence type="ECO:0000256" key="2">
    <source>
        <dbReference type="ARBA" id="ARBA00022729"/>
    </source>
</evidence>
<comment type="caution">
    <text evidence="9">The sequence shown here is derived from an EMBL/GenBank/DDBJ whole genome shotgun (WGS) entry which is preliminary data.</text>
</comment>
<feature type="compositionally biased region" description="Basic and acidic residues" evidence="7">
    <location>
        <begin position="36"/>
        <end position="66"/>
    </location>
</feature>
<name>A0A8S0WCK9_9GAMM</name>
<sequence length="66" mass="7301">MMTAMKTPKLFIFLLLGSVLPGCGQPGPLYLPDSRPPIHVEPEPEPEKKPATEPKKEPETKPAKEH</sequence>
<keyword evidence="4" id="KW-0564">Palmitate</keyword>